<dbReference type="AlphaFoldDB" id="A0A6J5ZDE4"/>
<gene>
    <name evidence="1" type="ORF">UFOPK3547_00302</name>
</gene>
<name>A0A6J5ZDE4_9ZZZZ</name>
<protein>
    <submittedName>
        <fullName evidence="1">Unannotated protein</fullName>
    </submittedName>
</protein>
<proteinExistence type="predicted"/>
<sequence length="40" mass="4253">MVEDLVELAGHCALDNIVLGELVECLAKVVRNLFDLGAGL</sequence>
<evidence type="ECO:0000313" key="1">
    <source>
        <dbReference type="EMBL" id="CAB4337593.1"/>
    </source>
</evidence>
<organism evidence="1">
    <name type="scientific">freshwater metagenome</name>
    <dbReference type="NCBI Taxonomy" id="449393"/>
    <lineage>
        <taxon>unclassified sequences</taxon>
        <taxon>metagenomes</taxon>
        <taxon>ecological metagenomes</taxon>
    </lineage>
</organism>
<dbReference type="EMBL" id="CAESAN010000015">
    <property type="protein sequence ID" value="CAB4337593.1"/>
    <property type="molecule type" value="Genomic_DNA"/>
</dbReference>
<reference evidence="1" key="1">
    <citation type="submission" date="2020-05" db="EMBL/GenBank/DDBJ databases">
        <authorList>
            <person name="Chiriac C."/>
            <person name="Salcher M."/>
            <person name="Ghai R."/>
            <person name="Kavagutti S V."/>
        </authorList>
    </citation>
    <scope>NUCLEOTIDE SEQUENCE</scope>
</reference>
<accession>A0A6J5ZDE4</accession>